<reference evidence="1" key="2">
    <citation type="journal article" date="2020" name="Nat. Commun.">
        <title>Large-scale genome sequencing of mycorrhizal fungi provides insights into the early evolution of symbiotic traits.</title>
        <authorList>
            <person name="Miyauchi S."/>
            <person name="Kiss E."/>
            <person name="Kuo A."/>
            <person name="Drula E."/>
            <person name="Kohler A."/>
            <person name="Sanchez-Garcia M."/>
            <person name="Morin E."/>
            <person name="Andreopoulos B."/>
            <person name="Barry K.W."/>
            <person name="Bonito G."/>
            <person name="Buee M."/>
            <person name="Carver A."/>
            <person name="Chen C."/>
            <person name="Cichocki N."/>
            <person name="Clum A."/>
            <person name="Culley D."/>
            <person name="Crous P.W."/>
            <person name="Fauchery L."/>
            <person name="Girlanda M."/>
            <person name="Hayes R.D."/>
            <person name="Keri Z."/>
            <person name="LaButti K."/>
            <person name="Lipzen A."/>
            <person name="Lombard V."/>
            <person name="Magnuson J."/>
            <person name="Maillard F."/>
            <person name="Murat C."/>
            <person name="Nolan M."/>
            <person name="Ohm R.A."/>
            <person name="Pangilinan J."/>
            <person name="Pereira M.F."/>
            <person name="Perotto S."/>
            <person name="Peter M."/>
            <person name="Pfister S."/>
            <person name="Riley R."/>
            <person name="Sitrit Y."/>
            <person name="Stielow J.B."/>
            <person name="Szollosi G."/>
            <person name="Zifcakova L."/>
            <person name="Stursova M."/>
            <person name="Spatafora J.W."/>
            <person name="Tedersoo L."/>
            <person name="Vaario L.M."/>
            <person name="Yamada A."/>
            <person name="Yan M."/>
            <person name="Wang P."/>
            <person name="Xu J."/>
            <person name="Bruns T."/>
            <person name="Baldrian P."/>
            <person name="Vilgalys R."/>
            <person name="Dunand C."/>
            <person name="Henrissat B."/>
            <person name="Grigoriev I.V."/>
            <person name="Hibbett D."/>
            <person name="Nagy L.G."/>
            <person name="Martin F.M."/>
        </authorList>
    </citation>
    <scope>NUCLEOTIDE SEQUENCE</scope>
    <source>
        <strain evidence="1">BED1</strain>
    </source>
</reference>
<proteinExistence type="predicted"/>
<dbReference type="Proteomes" id="UP001194468">
    <property type="component" value="Unassembled WGS sequence"/>
</dbReference>
<comment type="caution">
    <text evidence="1">The sequence shown here is derived from an EMBL/GenBank/DDBJ whole genome shotgun (WGS) entry which is preliminary data.</text>
</comment>
<name>A0AAD4GBV1_BOLED</name>
<evidence type="ECO:0000313" key="2">
    <source>
        <dbReference type="Proteomes" id="UP001194468"/>
    </source>
</evidence>
<gene>
    <name evidence="1" type="ORF">L210DRAFT_3505914</name>
</gene>
<evidence type="ECO:0000313" key="1">
    <source>
        <dbReference type="EMBL" id="KAF8436349.1"/>
    </source>
</evidence>
<sequence>MDVLKIVESMGNPVAIVGGERDLEKEAVVVVVVECSRSLSAVVGMRVHGDVGILIGLASEDLGRQVRNGGTEDGTQHTESPNLNPVAIVGGERDLEKEAVVVVECGRLLSAVVGVRVHGDIGICHHLCDVGDQVDAGIVVWNLPGLPERSLLDTAPPSPCTNTLTLPVPTSTGVFSLNPGSAPANDISSTPPPPPPFPLVPPTNRRTITAASSHALIASLNSPTLDRTSATLVKMGSRNMCPGGSADSARINAARATGKSPRLYASVPADFTDSAMVVVNVQRETTGSKVVVLAIWVFHAERETGMGWRSLSLPLHRFLFFVFVIIEFILDDITTDRPVWSLPHTIRMVTIAHPSRSGVRSWRTIRSVGSSSSSPLLIDLDGPLFSLFPDDIGLELGLRMDWRGIGGLITKLNPVAIVGGERDLEREAVVVECGRLLSAVVGVRVHRDVGILIGLASEDLGRRVRNGGTEDGTRHTGSPNLNPVAIVGGERDLEKEAVVVVVECGRSLSAVVGVRVHGDVRMLIGEVDAGLRVRVHVLTEKLASTELAGVHGCCSGRSCVPWKVKHGPPSMENVVSD</sequence>
<keyword evidence="2" id="KW-1185">Reference proteome</keyword>
<dbReference type="AlphaFoldDB" id="A0AAD4GBV1"/>
<organism evidence="1 2">
    <name type="scientific">Boletus edulis BED1</name>
    <dbReference type="NCBI Taxonomy" id="1328754"/>
    <lineage>
        <taxon>Eukaryota</taxon>
        <taxon>Fungi</taxon>
        <taxon>Dikarya</taxon>
        <taxon>Basidiomycota</taxon>
        <taxon>Agaricomycotina</taxon>
        <taxon>Agaricomycetes</taxon>
        <taxon>Agaricomycetidae</taxon>
        <taxon>Boletales</taxon>
        <taxon>Boletineae</taxon>
        <taxon>Boletaceae</taxon>
        <taxon>Boletoideae</taxon>
        <taxon>Boletus</taxon>
    </lineage>
</organism>
<reference evidence="1" key="1">
    <citation type="submission" date="2019-10" db="EMBL/GenBank/DDBJ databases">
        <authorList>
            <consortium name="DOE Joint Genome Institute"/>
            <person name="Kuo A."/>
            <person name="Miyauchi S."/>
            <person name="Kiss E."/>
            <person name="Drula E."/>
            <person name="Kohler A."/>
            <person name="Sanchez-Garcia M."/>
            <person name="Andreopoulos B."/>
            <person name="Barry K.W."/>
            <person name="Bonito G."/>
            <person name="Buee M."/>
            <person name="Carver A."/>
            <person name="Chen C."/>
            <person name="Cichocki N."/>
            <person name="Clum A."/>
            <person name="Culley D."/>
            <person name="Crous P.W."/>
            <person name="Fauchery L."/>
            <person name="Girlanda M."/>
            <person name="Hayes R."/>
            <person name="Keri Z."/>
            <person name="LaButti K."/>
            <person name="Lipzen A."/>
            <person name="Lombard V."/>
            <person name="Magnuson J."/>
            <person name="Maillard F."/>
            <person name="Morin E."/>
            <person name="Murat C."/>
            <person name="Nolan M."/>
            <person name="Ohm R."/>
            <person name="Pangilinan J."/>
            <person name="Pereira M."/>
            <person name="Perotto S."/>
            <person name="Peter M."/>
            <person name="Riley R."/>
            <person name="Sitrit Y."/>
            <person name="Stielow B."/>
            <person name="Szollosi G."/>
            <person name="Zifcakova L."/>
            <person name="Stursova M."/>
            <person name="Spatafora J.W."/>
            <person name="Tedersoo L."/>
            <person name="Vaario L.-M."/>
            <person name="Yamada A."/>
            <person name="Yan M."/>
            <person name="Wang P."/>
            <person name="Xu J."/>
            <person name="Bruns T."/>
            <person name="Baldrian P."/>
            <person name="Vilgalys R."/>
            <person name="Henrissat B."/>
            <person name="Grigoriev I.V."/>
            <person name="Hibbett D."/>
            <person name="Nagy L.G."/>
            <person name="Martin F.M."/>
        </authorList>
    </citation>
    <scope>NUCLEOTIDE SEQUENCE</scope>
    <source>
        <strain evidence="1">BED1</strain>
    </source>
</reference>
<accession>A0AAD4GBV1</accession>
<dbReference type="EMBL" id="WHUW01000022">
    <property type="protein sequence ID" value="KAF8436349.1"/>
    <property type="molecule type" value="Genomic_DNA"/>
</dbReference>
<protein>
    <submittedName>
        <fullName evidence="1">Uncharacterized protein</fullName>
    </submittedName>
</protein>